<evidence type="ECO:0000256" key="1">
    <source>
        <dbReference type="SAM" id="Phobius"/>
    </source>
</evidence>
<dbReference type="InterPro" id="IPR055396">
    <property type="entry name" value="DUF7088"/>
</dbReference>
<proteinExistence type="predicted"/>
<dbReference type="AlphaFoldDB" id="A0A1W2G7G3"/>
<dbReference type="Proteomes" id="UP000192472">
    <property type="component" value="Unassembled WGS sequence"/>
</dbReference>
<protein>
    <submittedName>
        <fullName evidence="4">Gliding-associated putative ABC transporter substrate-binding component GldG</fullName>
    </submittedName>
</protein>
<name>A0A1W2G7G3_REIFA</name>
<reference evidence="4 5" key="1">
    <citation type="submission" date="2017-04" db="EMBL/GenBank/DDBJ databases">
        <authorList>
            <person name="Afonso C.L."/>
            <person name="Miller P.J."/>
            <person name="Scott M.A."/>
            <person name="Spackman E."/>
            <person name="Goraichik I."/>
            <person name="Dimitrov K.M."/>
            <person name="Suarez D.L."/>
            <person name="Swayne D.E."/>
        </authorList>
    </citation>
    <scope>NUCLEOTIDE SEQUENCE [LARGE SCALE GENOMIC DNA]</scope>
    <source>
        <strain evidence="4 5">DSM 26133</strain>
    </source>
</reference>
<keyword evidence="1" id="KW-0812">Transmembrane</keyword>
<keyword evidence="1" id="KW-0472">Membrane</keyword>
<dbReference type="STRING" id="692418.SAMN04488029_0789"/>
<evidence type="ECO:0000313" key="5">
    <source>
        <dbReference type="Proteomes" id="UP000192472"/>
    </source>
</evidence>
<dbReference type="OrthoDB" id="9777219at2"/>
<gene>
    <name evidence="4" type="ORF">SAMN04488029_0789</name>
</gene>
<accession>A0A1W2G7G3</accession>
<evidence type="ECO:0000313" key="4">
    <source>
        <dbReference type="EMBL" id="SMD32444.1"/>
    </source>
</evidence>
<dbReference type="InterPro" id="IPR019196">
    <property type="entry name" value="ABC_transp_unknown"/>
</dbReference>
<evidence type="ECO:0000259" key="2">
    <source>
        <dbReference type="Pfam" id="PF09822"/>
    </source>
</evidence>
<dbReference type="EMBL" id="FWYF01000001">
    <property type="protein sequence ID" value="SMD32444.1"/>
    <property type="molecule type" value="Genomic_DNA"/>
</dbReference>
<dbReference type="Pfam" id="PF09822">
    <property type="entry name" value="ABC_transp_aux"/>
    <property type="match status" value="1"/>
</dbReference>
<dbReference type="RefSeq" id="WP_084371102.1">
    <property type="nucleotide sequence ID" value="NZ_FWYF01000001.1"/>
</dbReference>
<sequence length="503" mass="56142">MKKNTVIIRLMVFALILVVVNMISSKLYFRLDFTEDQRYTLSKATDDILTNLDDVITVKAYFSEDLPTQLISNRQDFEDLLLEYENRSGGNIVYEFISPNEDETLEAEAQQSGIQPIIINVSEKDQVQQLKAYMGAVLMMGDQKEIIPVVQPGVDMEYGLTTSIKKLAVTDKPKVALLQGHGEPSLQEVAQLAQQLTVLYEVETINLKEKTEVPSYVRTLAIINPSDTISAMEFSKIDDFMSKGGAVFLAYSNMNGDLQSGRLSKANDIGLEGWLRNKNLNLGSQFVVDAQSGSVSVQQNNGVFTYRSQLKFPYFPMVNDFPEHPTTSGLESLMLPFVSAINYTGNDSTMTYSPLMLTSEMSGLAPTPSGLDIQKRWTENDFREGTQTLAVALEGALAGNQESKLVVIANGQFIVNGNPPQQISEDNVNFASNAIDWLSDDTGLIDLRTKGITNRPLEAVEDGTREMIKYGNVVIPILLVFVYAFIRRQQYMSKKQKWMEGKF</sequence>
<feature type="transmembrane region" description="Helical" evidence="1">
    <location>
        <begin position="467"/>
        <end position="486"/>
    </location>
</feature>
<evidence type="ECO:0000259" key="3">
    <source>
        <dbReference type="Pfam" id="PF23357"/>
    </source>
</evidence>
<feature type="domain" description="ABC-type uncharacterised transport system" evidence="2">
    <location>
        <begin position="172"/>
        <end position="426"/>
    </location>
</feature>
<dbReference type="Pfam" id="PF23357">
    <property type="entry name" value="DUF7088"/>
    <property type="match status" value="1"/>
</dbReference>
<organism evidence="4 5">
    <name type="scientific">Reichenbachiella faecimaris</name>
    <dbReference type="NCBI Taxonomy" id="692418"/>
    <lineage>
        <taxon>Bacteria</taxon>
        <taxon>Pseudomonadati</taxon>
        <taxon>Bacteroidota</taxon>
        <taxon>Cytophagia</taxon>
        <taxon>Cytophagales</taxon>
        <taxon>Reichenbachiellaceae</taxon>
        <taxon>Reichenbachiella</taxon>
    </lineage>
</organism>
<feature type="domain" description="DUF7088" evidence="3">
    <location>
        <begin position="35"/>
        <end position="138"/>
    </location>
</feature>
<keyword evidence="1" id="KW-1133">Transmembrane helix</keyword>
<keyword evidence="5" id="KW-1185">Reference proteome</keyword>